<keyword evidence="2" id="KW-0732">Signal</keyword>
<comment type="similarity">
    <text evidence="1">Belongs to the UPF0065 (bug) family.</text>
</comment>
<dbReference type="InterPro" id="IPR042100">
    <property type="entry name" value="Bug_dom1"/>
</dbReference>
<dbReference type="Pfam" id="PF03401">
    <property type="entry name" value="TctC"/>
    <property type="match status" value="1"/>
</dbReference>
<dbReference type="Gene3D" id="3.40.190.10">
    <property type="entry name" value="Periplasmic binding protein-like II"/>
    <property type="match status" value="1"/>
</dbReference>
<evidence type="ECO:0000313" key="4">
    <source>
        <dbReference type="Proteomes" id="UP000443843"/>
    </source>
</evidence>
<name>A0A844WCG4_9RHOB</name>
<dbReference type="PANTHER" id="PTHR42928:SF5">
    <property type="entry name" value="BLR1237 PROTEIN"/>
    <property type="match status" value="1"/>
</dbReference>
<dbReference type="Gene3D" id="3.40.190.150">
    <property type="entry name" value="Bordetella uptake gene, domain 1"/>
    <property type="match status" value="1"/>
</dbReference>
<dbReference type="PIRSF" id="PIRSF017082">
    <property type="entry name" value="YflP"/>
    <property type="match status" value="1"/>
</dbReference>
<dbReference type="PANTHER" id="PTHR42928">
    <property type="entry name" value="TRICARBOXYLATE-BINDING PROTEIN"/>
    <property type="match status" value="1"/>
</dbReference>
<gene>
    <name evidence="3" type="ORF">GLS40_11675</name>
</gene>
<dbReference type="EMBL" id="WNXQ01000006">
    <property type="protein sequence ID" value="MWB78688.1"/>
    <property type="molecule type" value="Genomic_DNA"/>
</dbReference>
<dbReference type="AlphaFoldDB" id="A0A844WCG4"/>
<feature type="chain" id="PRO_5032323294" evidence="2">
    <location>
        <begin position="22"/>
        <end position="319"/>
    </location>
</feature>
<protein>
    <submittedName>
        <fullName evidence="3">Tripartite tricarboxylate transporter substrate binding protein</fullName>
    </submittedName>
</protein>
<evidence type="ECO:0000313" key="3">
    <source>
        <dbReference type="EMBL" id="MWB78688.1"/>
    </source>
</evidence>
<evidence type="ECO:0000256" key="2">
    <source>
        <dbReference type="SAM" id="SignalP"/>
    </source>
</evidence>
<sequence>MKRLITAVSTALVVTAGAAMAEWPDDKPITLIHPFAAGSDYLARLVGAALEERLGQTVIIENRPGAGGAMGTGYAARQRPDGYTLVTSYPGPAANYTNTYKSLPYTPLEDFDYISQMSYGDMVVAARLDFPADTPEELIAYLKAHPGEVSAGNNGIGSYGHMIELAISEEAGVPMRLVPYKGSPPIVTDMLSGSIDLSVDYLGESYIKHLEAGSIKAIAVVSAQRSKILPDVKTFKEVGIDLTAAPWGGIMAPKGTPPQIIERLNKAMTEYLTDPETIATFARIGQTAAPTTPEEFKKIVADEEAQWRPIIKKYGISNE</sequence>
<evidence type="ECO:0000256" key="1">
    <source>
        <dbReference type="ARBA" id="ARBA00006987"/>
    </source>
</evidence>
<dbReference type="SUPFAM" id="SSF53850">
    <property type="entry name" value="Periplasmic binding protein-like II"/>
    <property type="match status" value="1"/>
</dbReference>
<feature type="signal peptide" evidence="2">
    <location>
        <begin position="1"/>
        <end position="21"/>
    </location>
</feature>
<organism evidence="3 4">
    <name type="scientific">Pseudooceanicola pacificus</name>
    <dbReference type="NCBI Taxonomy" id="2676438"/>
    <lineage>
        <taxon>Bacteria</taxon>
        <taxon>Pseudomonadati</taxon>
        <taxon>Pseudomonadota</taxon>
        <taxon>Alphaproteobacteria</taxon>
        <taxon>Rhodobacterales</taxon>
        <taxon>Paracoccaceae</taxon>
        <taxon>Pseudooceanicola</taxon>
    </lineage>
</organism>
<dbReference type="CDD" id="cd07012">
    <property type="entry name" value="PBP2_Bug_TTT"/>
    <property type="match status" value="1"/>
</dbReference>
<dbReference type="InterPro" id="IPR005064">
    <property type="entry name" value="BUG"/>
</dbReference>
<proteinExistence type="inferred from homology"/>
<dbReference type="Proteomes" id="UP000443843">
    <property type="component" value="Unassembled WGS sequence"/>
</dbReference>
<dbReference type="RefSeq" id="WP_160382906.1">
    <property type="nucleotide sequence ID" value="NZ_WNXQ01000006.1"/>
</dbReference>
<accession>A0A844WCG4</accession>
<comment type="caution">
    <text evidence="3">The sequence shown here is derived from an EMBL/GenBank/DDBJ whole genome shotgun (WGS) entry which is preliminary data.</text>
</comment>
<reference evidence="3 4" key="1">
    <citation type="submission" date="2019-11" db="EMBL/GenBank/DDBJ databases">
        <title>Pseudooceanicola pacifica sp. nov., isolated from deep-sea sediment of the Pacific Ocean.</title>
        <authorList>
            <person name="Lyu L."/>
        </authorList>
    </citation>
    <scope>NUCLEOTIDE SEQUENCE [LARGE SCALE GENOMIC DNA]</scope>
    <source>
        <strain evidence="3 4">216_PA32_1</strain>
    </source>
</reference>
<keyword evidence="4" id="KW-1185">Reference proteome</keyword>